<gene>
    <name evidence="2" type="ORF">PVAP13_4NG178711</name>
</gene>
<sequence length="110" mass="11991">MWNHDGRAHTSEATPPWICFHPRGAVAAWLATARVCVPLGMATGLSPSGFGRTFCSPSELNSPAPRPRQSTRGRFSPSPSPNGDSKPDGDPNPEKIPQKLMFSQFNLRVY</sequence>
<protein>
    <submittedName>
        <fullName evidence="2">Uncharacterized protein</fullName>
    </submittedName>
</protein>
<proteinExistence type="predicted"/>
<reference evidence="2" key="1">
    <citation type="submission" date="2020-05" db="EMBL/GenBank/DDBJ databases">
        <title>WGS assembly of Panicum virgatum.</title>
        <authorList>
            <person name="Lovell J.T."/>
            <person name="Jenkins J."/>
            <person name="Shu S."/>
            <person name="Juenger T.E."/>
            <person name="Schmutz J."/>
        </authorList>
    </citation>
    <scope>NUCLEOTIDE SEQUENCE</scope>
    <source>
        <strain evidence="2">AP13</strain>
    </source>
</reference>
<dbReference type="EMBL" id="CM029044">
    <property type="protein sequence ID" value="KAG2607282.1"/>
    <property type="molecule type" value="Genomic_DNA"/>
</dbReference>
<dbReference type="Proteomes" id="UP000823388">
    <property type="component" value="Chromosome 4N"/>
</dbReference>
<organism evidence="2 3">
    <name type="scientific">Panicum virgatum</name>
    <name type="common">Blackwell switchgrass</name>
    <dbReference type="NCBI Taxonomy" id="38727"/>
    <lineage>
        <taxon>Eukaryota</taxon>
        <taxon>Viridiplantae</taxon>
        <taxon>Streptophyta</taxon>
        <taxon>Embryophyta</taxon>
        <taxon>Tracheophyta</taxon>
        <taxon>Spermatophyta</taxon>
        <taxon>Magnoliopsida</taxon>
        <taxon>Liliopsida</taxon>
        <taxon>Poales</taxon>
        <taxon>Poaceae</taxon>
        <taxon>PACMAD clade</taxon>
        <taxon>Panicoideae</taxon>
        <taxon>Panicodae</taxon>
        <taxon>Paniceae</taxon>
        <taxon>Panicinae</taxon>
        <taxon>Panicum</taxon>
        <taxon>Panicum sect. Hiantes</taxon>
    </lineage>
</organism>
<feature type="compositionally biased region" description="Polar residues" evidence="1">
    <location>
        <begin position="101"/>
        <end position="110"/>
    </location>
</feature>
<accession>A0A8T0T6F3</accession>
<evidence type="ECO:0000313" key="2">
    <source>
        <dbReference type="EMBL" id="KAG2607282.1"/>
    </source>
</evidence>
<keyword evidence="3" id="KW-1185">Reference proteome</keyword>
<evidence type="ECO:0000256" key="1">
    <source>
        <dbReference type="SAM" id="MobiDB-lite"/>
    </source>
</evidence>
<comment type="caution">
    <text evidence="2">The sequence shown here is derived from an EMBL/GenBank/DDBJ whole genome shotgun (WGS) entry which is preliminary data.</text>
</comment>
<feature type="region of interest" description="Disordered" evidence="1">
    <location>
        <begin position="52"/>
        <end position="110"/>
    </location>
</feature>
<dbReference type="AlphaFoldDB" id="A0A8T0T6F3"/>
<name>A0A8T0T6F3_PANVG</name>
<evidence type="ECO:0000313" key="3">
    <source>
        <dbReference type="Proteomes" id="UP000823388"/>
    </source>
</evidence>
<feature type="compositionally biased region" description="Basic and acidic residues" evidence="1">
    <location>
        <begin position="85"/>
        <end position="97"/>
    </location>
</feature>